<dbReference type="GeneID" id="55564242"/>
<feature type="compositionally biased region" description="Polar residues" evidence="8">
    <location>
        <begin position="221"/>
        <end position="235"/>
    </location>
</feature>
<dbReference type="EC" id="2.7.7.108" evidence="5"/>
<keyword evidence="3" id="KW-0547">Nucleotide-binding</keyword>
<dbReference type="Proteomes" id="UP000250245">
    <property type="component" value="Unassembled WGS sequence"/>
</dbReference>
<evidence type="ECO:0000256" key="7">
    <source>
        <dbReference type="ARBA" id="ARBA00048696"/>
    </source>
</evidence>
<dbReference type="PANTHER" id="PTHR39560:SF1">
    <property type="entry name" value="PROTEIN ADENYLYLTRANSFERASE FIC-RELATED"/>
    <property type="match status" value="1"/>
</dbReference>
<dbReference type="PANTHER" id="PTHR39560">
    <property type="entry name" value="PROTEIN ADENYLYLTRANSFERASE FIC-RELATED"/>
    <property type="match status" value="1"/>
</dbReference>
<dbReference type="EMBL" id="UASJ01000001">
    <property type="protein sequence ID" value="SQB64284.1"/>
    <property type="molecule type" value="Genomic_DNA"/>
</dbReference>
<evidence type="ECO:0000313" key="10">
    <source>
        <dbReference type="EMBL" id="SQB64284.1"/>
    </source>
</evidence>
<gene>
    <name evidence="10" type="primary">fic</name>
    <name evidence="10" type="ORF">NCTC11820_00619</name>
</gene>
<evidence type="ECO:0000256" key="2">
    <source>
        <dbReference type="ARBA" id="ARBA00022695"/>
    </source>
</evidence>
<keyword evidence="1 10" id="KW-0808">Transferase</keyword>
<evidence type="ECO:0000256" key="8">
    <source>
        <dbReference type="SAM" id="MobiDB-lite"/>
    </source>
</evidence>
<dbReference type="GO" id="GO:0070733">
    <property type="term" value="F:AMPylase activity"/>
    <property type="evidence" value="ECO:0007669"/>
    <property type="project" value="UniProtKB-EC"/>
</dbReference>
<comment type="catalytic activity">
    <reaction evidence="7">
        <text>L-tyrosyl-[protein] + ATP = O-(5'-adenylyl)-L-tyrosyl-[protein] + diphosphate</text>
        <dbReference type="Rhea" id="RHEA:54288"/>
        <dbReference type="Rhea" id="RHEA-COMP:10136"/>
        <dbReference type="Rhea" id="RHEA-COMP:13846"/>
        <dbReference type="ChEBI" id="CHEBI:30616"/>
        <dbReference type="ChEBI" id="CHEBI:33019"/>
        <dbReference type="ChEBI" id="CHEBI:46858"/>
        <dbReference type="ChEBI" id="CHEBI:83624"/>
        <dbReference type="EC" id="2.7.7.108"/>
    </reaction>
</comment>
<proteinExistence type="predicted"/>
<sequence>MRFFSDPWDSYFIRDTRKNLIPTLKNKLGIHDFYILSKAEYAITYERMSEILFDDRHDYKTFDASHVKTIHAHLFQDIYKWAGKYRTVEISKKNNGTIHSFAPKKLIDTYLERVSETVKTTDWAHISRQAFVEQISKVFAYLNQAHPFREGNGRTARVFLMQVAELSPFELRISRIDDKKEWNLASAESAPLPGTFEPRPEAMHKIMEGYTFQREIPGQNLQTPDIETKPPQTRQDLAESVSERVKTKIQARQSKTESQPRRDRKPPTR</sequence>
<dbReference type="PROSITE" id="PS51459">
    <property type="entry name" value="FIDO"/>
    <property type="match status" value="1"/>
</dbReference>
<evidence type="ECO:0000256" key="6">
    <source>
        <dbReference type="ARBA" id="ARBA00047939"/>
    </source>
</evidence>
<evidence type="ECO:0000256" key="4">
    <source>
        <dbReference type="ARBA" id="ARBA00022840"/>
    </source>
</evidence>
<protein>
    <recommendedName>
        <fullName evidence="5">protein adenylyltransferase</fullName>
        <ecNumber evidence="5">2.7.7.108</ecNumber>
    </recommendedName>
</protein>
<evidence type="ECO:0000313" key="11">
    <source>
        <dbReference type="Proteomes" id="UP000250245"/>
    </source>
</evidence>
<reference evidence="10 11" key="1">
    <citation type="submission" date="2018-06" db="EMBL/GenBank/DDBJ databases">
        <authorList>
            <consortium name="Pathogen Informatics"/>
            <person name="Doyle S."/>
        </authorList>
    </citation>
    <scope>NUCLEOTIDE SEQUENCE [LARGE SCALE GENOMIC DNA]</scope>
    <source>
        <strain evidence="10 11">NCTC11820</strain>
    </source>
</reference>
<feature type="domain" description="Fido" evidence="9">
    <location>
        <begin position="62"/>
        <end position="208"/>
    </location>
</feature>
<evidence type="ECO:0000256" key="5">
    <source>
        <dbReference type="ARBA" id="ARBA00034531"/>
    </source>
</evidence>
<dbReference type="AlphaFoldDB" id="A0A2X2YJJ5"/>
<dbReference type="InterPro" id="IPR003812">
    <property type="entry name" value="Fido"/>
</dbReference>
<evidence type="ECO:0000256" key="1">
    <source>
        <dbReference type="ARBA" id="ARBA00022679"/>
    </source>
</evidence>
<feature type="region of interest" description="Disordered" evidence="8">
    <location>
        <begin position="221"/>
        <end position="269"/>
    </location>
</feature>
<dbReference type="SUPFAM" id="SSF140931">
    <property type="entry name" value="Fic-like"/>
    <property type="match status" value="1"/>
</dbReference>
<dbReference type="GO" id="GO:0051302">
    <property type="term" value="P:regulation of cell division"/>
    <property type="evidence" value="ECO:0007669"/>
    <property type="project" value="TreeGrafter"/>
</dbReference>
<organism evidence="10 11">
    <name type="scientific">Mobiluncus curtisii</name>
    <dbReference type="NCBI Taxonomy" id="2051"/>
    <lineage>
        <taxon>Bacteria</taxon>
        <taxon>Bacillati</taxon>
        <taxon>Actinomycetota</taxon>
        <taxon>Actinomycetes</taxon>
        <taxon>Actinomycetales</taxon>
        <taxon>Actinomycetaceae</taxon>
        <taxon>Mobiluncus</taxon>
    </lineage>
</organism>
<comment type="catalytic activity">
    <reaction evidence="6">
        <text>L-threonyl-[protein] + ATP = 3-O-(5'-adenylyl)-L-threonyl-[protein] + diphosphate</text>
        <dbReference type="Rhea" id="RHEA:54292"/>
        <dbReference type="Rhea" id="RHEA-COMP:11060"/>
        <dbReference type="Rhea" id="RHEA-COMP:13847"/>
        <dbReference type="ChEBI" id="CHEBI:30013"/>
        <dbReference type="ChEBI" id="CHEBI:30616"/>
        <dbReference type="ChEBI" id="CHEBI:33019"/>
        <dbReference type="ChEBI" id="CHEBI:138113"/>
        <dbReference type="EC" id="2.7.7.108"/>
    </reaction>
</comment>
<dbReference type="Gene3D" id="1.10.3290.10">
    <property type="entry name" value="Fido-like domain"/>
    <property type="match status" value="1"/>
</dbReference>
<evidence type="ECO:0000259" key="9">
    <source>
        <dbReference type="PROSITE" id="PS51459"/>
    </source>
</evidence>
<dbReference type="GO" id="GO:0005524">
    <property type="term" value="F:ATP binding"/>
    <property type="evidence" value="ECO:0007669"/>
    <property type="project" value="UniProtKB-KW"/>
</dbReference>
<name>A0A2X2YJJ5_9ACTO</name>
<dbReference type="RefSeq" id="WP_013188560.1">
    <property type="nucleotide sequence ID" value="NZ_CP068112.1"/>
</dbReference>
<keyword evidence="2 10" id="KW-0548">Nucleotidyltransferase</keyword>
<dbReference type="OMA" id="HWISRYL"/>
<accession>A0A2X2YJJ5</accession>
<dbReference type="InterPro" id="IPR036597">
    <property type="entry name" value="Fido-like_dom_sf"/>
</dbReference>
<dbReference type="Pfam" id="PF02661">
    <property type="entry name" value="Fic"/>
    <property type="match status" value="1"/>
</dbReference>
<keyword evidence="4" id="KW-0067">ATP-binding</keyword>
<evidence type="ECO:0000256" key="3">
    <source>
        <dbReference type="ARBA" id="ARBA00022741"/>
    </source>
</evidence>